<keyword evidence="4" id="KW-0949">S-adenosyl-L-methionine</keyword>
<feature type="domain" description="Methyltransferase small" evidence="7">
    <location>
        <begin position="173"/>
        <end position="288"/>
    </location>
</feature>
<dbReference type="InterPro" id="IPR019874">
    <property type="entry name" value="RF_methyltr_PrmC"/>
</dbReference>
<dbReference type="GO" id="GO:0102559">
    <property type="term" value="F:peptide chain release factor N(5)-glutamine methyltransferase activity"/>
    <property type="evidence" value="ECO:0007669"/>
    <property type="project" value="UniProtKB-EC"/>
</dbReference>
<keyword evidence="9" id="KW-1185">Reference proteome</keyword>
<evidence type="ECO:0000256" key="5">
    <source>
        <dbReference type="ARBA" id="ARBA00048391"/>
    </source>
</evidence>
<dbReference type="Pfam" id="PF05175">
    <property type="entry name" value="MTS"/>
    <property type="match status" value="1"/>
</dbReference>
<evidence type="ECO:0000256" key="3">
    <source>
        <dbReference type="ARBA" id="ARBA00022679"/>
    </source>
</evidence>
<organism evidence="8 9">
    <name type="scientific">Pseudoscardovia suis</name>
    <dbReference type="NCBI Taxonomy" id="987063"/>
    <lineage>
        <taxon>Bacteria</taxon>
        <taxon>Bacillati</taxon>
        <taxon>Actinomycetota</taxon>
        <taxon>Actinomycetes</taxon>
        <taxon>Bifidobacteriales</taxon>
        <taxon>Bifidobacteriaceae</taxon>
        <taxon>Pseudoscardovia</taxon>
    </lineage>
</organism>
<proteinExistence type="predicted"/>
<dbReference type="InterPro" id="IPR050320">
    <property type="entry name" value="N5-glutamine_MTase"/>
</dbReference>
<comment type="caution">
    <text evidence="8">The sequence shown here is derived from an EMBL/GenBank/DDBJ whole genome shotgun (WGS) entry which is preliminary data.</text>
</comment>
<dbReference type="Gene3D" id="1.10.8.10">
    <property type="entry name" value="DNA helicase RuvA subunit, C-terminal domain"/>
    <property type="match status" value="1"/>
</dbReference>
<dbReference type="GO" id="GO:0003676">
    <property type="term" value="F:nucleic acid binding"/>
    <property type="evidence" value="ECO:0007669"/>
    <property type="project" value="InterPro"/>
</dbReference>
<dbReference type="InterPro" id="IPR002052">
    <property type="entry name" value="DNA_methylase_N6_adenine_CS"/>
</dbReference>
<keyword evidence="3 8" id="KW-0808">Transferase</keyword>
<dbReference type="InterPro" id="IPR029063">
    <property type="entry name" value="SAM-dependent_MTases_sf"/>
</dbReference>
<dbReference type="SUPFAM" id="SSF53335">
    <property type="entry name" value="S-adenosyl-L-methionine-dependent methyltransferases"/>
    <property type="match status" value="1"/>
</dbReference>
<dbReference type="GO" id="GO:0032259">
    <property type="term" value="P:methylation"/>
    <property type="evidence" value="ECO:0007669"/>
    <property type="project" value="UniProtKB-KW"/>
</dbReference>
<dbReference type="PANTHER" id="PTHR18895">
    <property type="entry name" value="HEMK METHYLTRANSFERASE"/>
    <property type="match status" value="1"/>
</dbReference>
<sequence length="381" mass="40266">MADSPATRGLPCGGAGTGVPSPATDSAMDYATGRSGNGTLPDGRLSSVRSAVAAVGAALGSAGVDHGDFEAVILLAWACGCETGDVRRAMLMGDTVEELLARIVHANDDADGDADGDANCDAEECENSSRRGYDPSEAMARLRDAARRRCAREPLQYIVGAAPFRYLSLAVGPGVFVPRPETETAVDLALEWLRSARIADTGARVVDLCAGTGAIGLSIVTELPTSQVWAVEKDDDAIVWTRRNARRILDGMPDAADRYHLVQADATDAATLAQLDGTIDAVVTNPPYIPLATPPEQPEVIDWDPHVALFGGSDDGLRIPVLLLRRIAALLRPSGLVVMEHDITQGAALRDAALRMGFVQTRTEPDLTGRDRFLVACRDGE</sequence>
<evidence type="ECO:0000256" key="2">
    <source>
        <dbReference type="ARBA" id="ARBA00022603"/>
    </source>
</evidence>
<protein>
    <recommendedName>
        <fullName evidence="1">peptide chain release factor N(5)-glutamine methyltransferase</fullName>
        <ecNumber evidence="1">2.1.1.297</ecNumber>
    </recommendedName>
</protein>
<dbReference type="NCBIfam" id="TIGR03534">
    <property type="entry name" value="RF_mod_PrmC"/>
    <property type="match status" value="1"/>
</dbReference>
<dbReference type="AlphaFoldDB" id="A0A261EWE1"/>
<reference evidence="8 9" key="1">
    <citation type="journal article" date="2017" name="BMC Genomics">
        <title>Comparative genomic and phylogenomic analyses of the Bifidobacteriaceae family.</title>
        <authorList>
            <person name="Lugli G.A."/>
            <person name="Milani C."/>
            <person name="Turroni F."/>
            <person name="Duranti S."/>
            <person name="Mancabelli L."/>
            <person name="Mangifesta M."/>
            <person name="Ferrario C."/>
            <person name="Modesto M."/>
            <person name="Mattarelli P."/>
            <person name="Jiri K."/>
            <person name="van Sinderen D."/>
            <person name="Ventura M."/>
        </authorList>
    </citation>
    <scope>NUCLEOTIDE SEQUENCE [LARGE SCALE GENOMIC DNA]</scope>
    <source>
        <strain evidence="8 9">DSM 24744</strain>
    </source>
</reference>
<evidence type="ECO:0000256" key="1">
    <source>
        <dbReference type="ARBA" id="ARBA00012771"/>
    </source>
</evidence>
<keyword evidence="2 8" id="KW-0489">Methyltransferase</keyword>
<evidence type="ECO:0000313" key="8">
    <source>
        <dbReference type="EMBL" id="OZG51189.1"/>
    </source>
</evidence>
<dbReference type="RefSeq" id="WP_094691468.1">
    <property type="nucleotide sequence ID" value="NZ_MWWQ01000009.1"/>
</dbReference>
<feature type="region of interest" description="Disordered" evidence="6">
    <location>
        <begin position="1"/>
        <end position="42"/>
    </location>
</feature>
<dbReference type="CDD" id="cd02440">
    <property type="entry name" value="AdoMet_MTases"/>
    <property type="match status" value="1"/>
</dbReference>
<evidence type="ECO:0000256" key="4">
    <source>
        <dbReference type="ARBA" id="ARBA00022691"/>
    </source>
</evidence>
<evidence type="ECO:0000256" key="6">
    <source>
        <dbReference type="SAM" id="MobiDB-lite"/>
    </source>
</evidence>
<dbReference type="PANTHER" id="PTHR18895:SF74">
    <property type="entry name" value="MTRF1L RELEASE FACTOR GLUTAMINE METHYLTRANSFERASE"/>
    <property type="match status" value="1"/>
</dbReference>
<dbReference type="PROSITE" id="PS00092">
    <property type="entry name" value="N6_MTASE"/>
    <property type="match status" value="1"/>
</dbReference>
<dbReference type="NCBIfam" id="TIGR00536">
    <property type="entry name" value="hemK_fam"/>
    <property type="match status" value="1"/>
</dbReference>
<dbReference type="InterPro" id="IPR004556">
    <property type="entry name" value="HemK-like"/>
</dbReference>
<dbReference type="Gene3D" id="3.40.50.150">
    <property type="entry name" value="Vaccinia Virus protein VP39"/>
    <property type="match status" value="1"/>
</dbReference>
<dbReference type="Proteomes" id="UP000216454">
    <property type="component" value="Unassembled WGS sequence"/>
</dbReference>
<dbReference type="OrthoDB" id="9800643at2"/>
<evidence type="ECO:0000259" key="7">
    <source>
        <dbReference type="Pfam" id="PF05175"/>
    </source>
</evidence>
<evidence type="ECO:0000313" key="9">
    <source>
        <dbReference type="Proteomes" id="UP000216454"/>
    </source>
</evidence>
<dbReference type="EC" id="2.1.1.297" evidence="1"/>
<name>A0A261EWE1_9BIFI</name>
<comment type="catalytic activity">
    <reaction evidence="5">
        <text>L-glutaminyl-[peptide chain release factor] + S-adenosyl-L-methionine = N(5)-methyl-L-glutaminyl-[peptide chain release factor] + S-adenosyl-L-homocysteine + H(+)</text>
        <dbReference type="Rhea" id="RHEA:42896"/>
        <dbReference type="Rhea" id="RHEA-COMP:10271"/>
        <dbReference type="Rhea" id="RHEA-COMP:10272"/>
        <dbReference type="ChEBI" id="CHEBI:15378"/>
        <dbReference type="ChEBI" id="CHEBI:30011"/>
        <dbReference type="ChEBI" id="CHEBI:57856"/>
        <dbReference type="ChEBI" id="CHEBI:59789"/>
        <dbReference type="ChEBI" id="CHEBI:61891"/>
        <dbReference type="EC" id="2.1.1.297"/>
    </reaction>
</comment>
<dbReference type="InterPro" id="IPR007848">
    <property type="entry name" value="Small_mtfrase_dom"/>
</dbReference>
<gene>
    <name evidence="8" type="ORF">PSSU_1126</name>
</gene>
<accession>A0A261EWE1</accession>
<dbReference type="EMBL" id="MWWQ01000009">
    <property type="protein sequence ID" value="OZG51189.1"/>
    <property type="molecule type" value="Genomic_DNA"/>
</dbReference>